<dbReference type="EMBL" id="CM026425">
    <property type="protein sequence ID" value="KAG0576826.1"/>
    <property type="molecule type" value="Genomic_DNA"/>
</dbReference>
<accession>A0A8T0I143</accession>
<keyword evidence="2" id="KW-1185">Reference proteome</keyword>
<dbReference type="AlphaFoldDB" id="A0A8T0I143"/>
<proteinExistence type="predicted"/>
<dbReference type="Proteomes" id="UP000822688">
    <property type="component" value="Chromosome 5"/>
</dbReference>
<gene>
    <name evidence="1" type="ORF">KC19_5G110700</name>
</gene>
<comment type="caution">
    <text evidence="1">The sequence shown here is derived from an EMBL/GenBank/DDBJ whole genome shotgun (WGS) entry which is preliminary data.</text>
</comment>
<name>A0A8T0I143_CERPU</name>
<organism evidence="1 2">
    <name type="scientific">Ceratodon purpureus</name>
    <name type="common">Fire moss</name>
    <name type="synonym">Dicranum purpureum</name>
    <dbReference type="NCBI Taxonomy" id="3225"/>
    <lineage>
        <taxon>Eukaryota</taxon>
        <taxon>Viridiplantae</taxon>
        <taxon>Streptophyta</taxon>
        <taxon>Embryophyta</taxon>
        <taxon>Bryophyta</taxon>
        <taxon>Bryophytina</taxon>
        <taxon>Bryopsida</taxon>
        <taxon>Dicranidae</taxon>
        <taxon>Pseudoditrichales</taxon>
        <taxon>Ditrichaceae</taxon>
        <taxon>Ceratodon</taxon>
    </lineage>
</organism>
<reference evidence="1" key="1">
    <citation type="submission" date="2020-06" db="EMBL/GenBank/DDBJ databases">
        <title>WGS assembly of Ceratodon purpureus strain R40.</title>
        <authorList>
            <person name="Carey S.B."/>
            <person name="Jenkins J."/>
            <person name="Shu S."/>
            <person name="Lovell J.T."/>
            <person name="Sreedasyam A."/>
            <person name="Maumus F."/>
            <person name="Tiley G.P."/>
            <person name="Fernandez-Pozo N."/>
            <person name="Barry K."/>
            <person name="Chen C."/>
            <person name="Wang M."/>
            <person name="Lipzen A."/>
            <person name="Daum C."/>
            <person name="Saski C.A."/>
            <person name="Payton A.C."/>
            <person name="Mcbreen J.C."/>
            <person name="Conrad R.E."/>
            <person name="Kollar L.M."/>
            <person name="Olsson S."/>
            <person name="Huttunen S."/>
            <person name="Landis J.B."/>
            <person name="Wickett N.J."/>
            <person name="Johnson M.G."/>
            <person name="Rensing S.A."/>
            <person name="Grimwood J."/>
            <person name="Schmutz J."/>
            <person name="Mcdaniel S.F."/>
        </authorList>
    </citation>
    <scope>NUCLEOTIDE SEQUENCE</scope>
    <source>
        <strain evidence="1">R40</strain>
    </source>
</reference>
<sequence>MKKPLKSFRQTNLQNHDTAVHPEIQLVSKRMAFFADIPNPYNRVTIVFTCKLAELFRKDIHEPPLHNYLKSRALSWTTKDAIVEPLLALDFHPKCIVLATVKRSRRNRQPLKSTGAAAGIIT</sequence>
<evidence type="ECO:0000313" key="1">
    <source>
        <dbReference type="EMBL" id="KAG0576826.1"/>
    </source>
</evidence>
<evidence type="ECO:0000313" key="2">
    <source>
        <dbReference type="Proteomes" id="UP000822688"/>
    </source>
</evidence>
<protein>
    <submittedName>
        <fullName evidence="1">Uncharacterized protein</fullName>
    </submittedName>
</protein>